<evidence type="ECO:0000256" key="1">
    <source>
        <dbReference type="ARBA" id="ARBA00001966"/>
    </source>
</evidence>
<dbReference type="Pfam" id="PF01058">
    <property type="entry name" value="Oxidored_q6"/>
    <property type="match status" value="1"/>
</dbReference>
<evidence type="ECO:0000256" key="3">
    <source>
        <dbReference type="ARBA" id="ARBA00022485"/>
    </source>
</evidence>
<dbReference type="RefSeq" id="WP_075445084.1">
    <property type="nucleotide sequence ID" value="NZ_FOQK01000023.1"/>
</dbReference>
<dbReference type="InterPro" id="IPR052375">
    <property type="entry name" value="Complex_I_20kDa-like"/>
</dbReference>
<keyword evidence="5" id="KW-0408">Iron</keyword>
<feature type="domain" description="4Fe-4S ferredoxin-type" evidence="7">
    <location>
        <begin position="56"/>
        <end position="85"/>
    </location>
</feature>
<reference evidence="8 9" key="1">
    <citation type="submission" date="2016-10" db="EMBL/GenBank/DDBJ databases">
        <authorList>
            <person name="de Groot N.N."/>
        </authorList>
    </citation>
    <scope>NUCLEOTIDE SEQUENCE [LARGE SCALE GENOMIC DNA]</scope>
    <source>
        <strain evidence="8 9">Z108</strain>
    </source>
</reference>
<dbReference type="Gene3D" id="3.30.70.20">
    <property type="match status" value="1"/>
</dbReference>
<dbReference type="PROSITE" id="PS51379">
    <property type="entry name" value="4FE4S_FER_2"/>
    <property type="match status" value="1"/>
</dbReference>
<dbReference type="InterPro" id="IPR006137">
    <property type="entry name" value="NADH_UbQ_OxRdtase-like_20kDa"/>
</dbReference>
<accession>A0A1I3GLM8</accession>
<evidence type="ECO:0000313" key="9">
    <source>
        <dbReference type="Proteomes" id="UP000183639"/>
    </source>
</evidence>
<dbReference type="PANTHER" id="PTHR42989">
    <property type="entry name" value="HYDROGENASE-4 COMPONENT I"/>
    <property type="match status" value="1"/>
</dbReference>
<evidence type="ECO:0000256" key="5">
    <source>
        <dbReference type="ARBA" id="ARBA00023004"/>
    </source>
</evidence>
<gene>
    <name evidence="8" type="ORF">SAMN04487861_12321</name>
</gene>
<dbReference type="Gene3D" id="3.40.50.12280">
    <property type="match status" value="1"/>
</dbReference>
<dbReference type="AlphaFoldDB" id="A0A1I3GLM8"/>
<dbReference type="Proteomes" id="UP000183639">
    <property type="component" value="Unassembled WGS sequence"/>
</dbReference>
<evidence type="ECO:0000256" key="6">
    <source>
        <dbReference type="ARBA" id="ARBA00023014"/>
    </source>
</evidence>
<comment type="cofactor">
    <cofactor evidence="1">
        <name>[4Fe-4S] cluster</name>
        <dbReference type="ChEBI" id="CHEBI:49883"/>
    </cofactor>
</comment>
<sequence length="246" mass="26142">MFKVLERLLHDKIATEAISLSGSARFRGKLAGKCPADALAACAKACPVGAFQCQGEEYTVDYRRCLFCGRCVAACAEAADAPEGLLSHTADEAMPYLVEKAQQVTADVIRQKLGRSLHVRHLDAGSCNACDFEMGAMSNPIYDLHRYGVHFDASPRHADMLMVTGTVTRNLEEALRMSYEALPEPKLVMACGACAAGGETYGASYAIVGAADKVVPVDIYVPGCPPRPSAMIAGLLAAADLLAEKL</sequence>
<dbReference type="OrthoDB" id="9786737at2"/>
<name>A0A1I3GLM8_SELRU</name>
<dbReference type="SUPFAM" id="SSF54862">
    <property type="entry name" value="4Fe-4S ferredoxins"/>
    <property type="match status" value="1"/>
</dbReference>
<evidence type="ECO:0000313" key="8">
    <source>
        <dbReference type="EMBL" id="SFI24330.1"/>
    </source>
</evidence>
<comment type="similarity">
    <text evidence="2">Belongs to the complex I 20 kDa subunit family.</text>
</comment>
<dbReference type="InterPro" id="IPR017896">
    <property type="entry name" value="4Fe4S_Fe-S-bd"/>
</dbReference>
<dbReference type="GO" id="GO:0051539">
    <property type="term" value="F:4 iron, 4 sulfur cluster binding"/>
    <property type="evidence" value="ECO:0007669"/>
    <property type="project" value="UniProtKB-KW"/>
</dbReference>
<proteinExistence type="inferred from homology"/>
<evidence type="ECO:0000256" key="4">
    <source>
        <dbReference type="ARBA" id="ARBA00022723"/>
    </source>
</evidence>
<keyword evidence="6" id="KW-0411">Iron-sulfur</keyword>
<protein>
    <submittedName>
        <fullName evidence="8">Ni,Fe-hydrogenase III small subunit</fullName>
    </submittedName>
</protein>
<keyword evidence="4" id="KW-0479">Metal-binding</keyword>
<dbReference type="GO" id="GO:0046872">
    <property type="term" value="F:metal ion binding"/>
    <property type="evidence" value="ECO:0007669"/>
    <property type="project" value="UniProtKB-KW"/>
</dbReference>
<dbReference type="EMBL" id="FOQK01000023">
    <property type="protein sequence ID" value="SFI24330.1"/>
    <property type="molecule type" value="Genomic_DNA"/>
</dbReference>
<keyword evidence="3" id="KW-0004">4Fe-4S</keyword>
<evidence type="ECO:0000256" key="2">
    <source>
        <dbReference type="ARBA" id="ARBA00009173"/>
    </source>
</evidence>
<organism evidence="8 9">
    <name type="scientific">Selenomonas ruminantium</name>
    <dbReference type="NCBI Taxonomy" id="971"/>
    <lineage>
        <taxon>Bacteria</taxon>
        <taxon>Bacillati</taxon>
        <taxon>Bacillota</taxon>
        <taxon>Negativicutes</taxon>
        <taxon>Selenomonadales</taxon>
        <taxon>Selenomonadaceae</taxon>
        <taxon>Selenomonas</taxon>
    </lineage>
</organism>
<evidence type="ECO:0000259" key="7">
    <source>
        <dbReference type="PROSITE" id="PS51379"/>
    </source>
</evidence>
<dbReference type="PANTHER" id="PTHR42989:SF1">
    <property type="entry name" value="FORMATE HYDROGENLYASE SUBUNIT 7-RELATED"/>
    <property type="match status" value="1"/>
</dbReference>
<dbReference type="NCBIfam" id="NF005012">
    <property type="entry name" value="PRK06411.1"/>
    <property type="match status" value="1"/>
</dbReference>
<dbReference type="SUPFAM" id="SSF56770">
    <property type="entry name" value="HydA/Nqo6-like"/>
    <property type="match status" value="1"/>
</dbReference>